<dbReference type="Proteomes" id="UP000536604">
    <property type="component" value="Unassembled WGS sequence"/>
</dbReference>
<dbReference type="AlphaFoldDB" id="A0A841ISQ6"/>
<dbReference type="SUPFAM" id="SSF55811">
    <property type="entry name" value="Nudix"/>
    <property type="match status" value="1"/>
</dbReference>
<dbReference type="RefSeq" id="WP_184291216.1">
    <property type="nucleotide sequence ID" value="NZ_JACHJO010000006.1"/>
</dbReference>
<sequence length="98" mass="10768">MHLPEVLEETGMTVTPLRLTGVHKNMKRDVLTLAFLSDSLSGEPAPTDEVTDAVRLARDEVARRVPPMRALRVFDALDQLHPPVRAHDGHRLLGAGVS</sequence>
<name>A0A841ISQ6_9ACTN</name>
<accession>A0A841ISQ6</accession>
<evidence type="ECO:0000313" key="1">
    <source>
        <dbReference type="EMBL" id="MBB6120286.1"/>
    </source>
</evidence>
<dbReference type="InterPro" id="IPR015797">
    <property type="entry name" value="NUDIX_hydrolase-like_dom_sf"/>
</dbReference>
<dbReference type="EMBL" id="JACHJO010000006">
    <property type="protein sequence ID" value="MBB6120286.1"/>
    <property type="molecule type" value="Genomic_DNA"/>
</dbReference>
<organism evidence="1 2">
    <name type="scientific">Nocardiopsis algeriensis</name>
    <dbReference type="NCBI Taxonomy" id="1478215"/>
    <lineage>
        <taxon>Bacteria</taxon>
        <taxon>Bacillati</taxon>
        <taxon>Actinomycetota</taxon>
        <taxon>Actinomycetes</taxon>
        <taxon>Streptosporangiales</taxon>
        <taxon>Nocardiopsidaceae</taxon>
        <taxon>Nocardiopsis</taxon>
    </lineage>
</organism>
<comment type="caution">
    <text evidence="1">The sequence shown here is derived from an EMBL/GenBank/DDBJ whole genome shotgun (WGS) entry which is preliminary data.</text>
</comment>
<dbReference type="Gene3D" id="3.90.79.10">
    <property type="entry name" value="Nucleoside Triphosphate Pyrophosphohydrolase"/>
    <property type="match status" value="1"/>
</dbReference>
<keyword evidence="2" id="KW-1185">Reference proteome</keyword>
<evidence type="ECO:0000313" key="2">
    <source>
        <dbReference type="Proteomes" id="UP000536604"/>
    </source>
</evidence>
<protein>
    <submittedName>
        <fullName evidence="1">ADP-ribose pyrophosphatase YjhB (NUDIX family)</fullName>
    </submittedName>
</protein>
<proteinExistence type="predicted"/>
<gene>
    <name evidence="1" type="ORF">FHS13_002238</name>
</gene>
<reference evidence="1 2" key="1">
    <citation type="submission" date="2020-08" db="EMBL/GenBank/DDBJ databases">
        <title>Genomic Encyclopedia of Type Strains, Phase III (KMG-III): the genomes of soil and plant-associated and newly described type strains.</title>
        <authorList>
            <person name="Whitman W."/>
        </authorList>
    </citation>
    <scope>NUCLEOTIDE SEQUENCE [LARGE SCALE GENOMIC DNA]</scope>
    <source>
        <strain evidence="1 2">CECT 8712</strain>
    </source>
</reference>